<keyword evidence="2" id="KW-1185">Reference proteome</keyword>
<dbReference type="Proteomes" id="UP001500192">
    <property type="component" value="Unassembled WGS sequence"/>
</dbReference>
<sequence>MGNREVRQMRTAVRRLVGQRAGGPSGEDSQAWSRILAAILLSPGKSAPRPPLIATPFGVVTLPVLPASHAHGNEPRFG</sequence>
<proteinExistence type="predicted"/>
<evidence type="ECO:0000313" key="2">
    <source>
        <dbReference type="Proteomes" id="UP001500192"/>
    </source>
</evidence>
<name>A0ABP8VDN3_9PSEU</name>
<organism evidence="1 2">
    <name type="scientific">Amycolatopsis dongchuanensis</name>
    <dbReference type="NCBI Taxonomy" id="1070866"/>
    <lineage>
        <taxon>Bacteria</taxon>
        <taxon>Bacillati</taxon>
        <taxon>Actinomycetota</taxon>
        <taxon>Actinomycetes</taxon>
        <taxon>Pseudonocardiales</taxon>
        <taxon>Pseudonocardiaceae</taxon>
        <taxon>Amycolatopsis</taxon>
    </lineage>
</organism>
<gene>
    <name evidence="1" type="ORF">GCM10023214_56110</name>
</gene>
<protein>
    <submittedName>
        <fullName evidence="1">Uncharacterized protein</fullName>
    </submittedName>
</protein>
<reference evidence="2" key="1">
    <citation type="journal article" date="2019" name="Int. J. Syst. Evol. Microbiol.">
        <title>The Global Catalogue of Microorganisms (GCM) 10K type strain sequencing project: providing services to taxonomists for standard genome sequencing and annotation.</title>
        <authorList>
            <consortium name="The Broad Institute Genomics Platform"/>
            <consortium name="The Broad Institute Genome Sequencing Center for Infectious Disease"/>
            <person name="Wu L."/>
            <person name="Ma J."/>
        </authorList>
    </citation>
    <scope>NUCLEOTIDE SEQUENCE [LARGE SCALE GENOMIC DNA]</scope>
    <source>
        <strain evidence="2">JCM 18054</strain>
    </source>
</reference>
<dbReference type="EMBL" id="BAABIB010000108">
    <property type="protein sequence ID" value="GAA4657607.1"/>
    <property type="molecule type" value="Genomic_DNA"/>
</dbReference>
<accession>A0ABP8VDN3</accession>
<evidence type="ECO:0000313" key="1">
    <source>
        <dbReference type="EMBL" id="GAA4657607.1"/>
    </source>
</evidence>
<comment type="caution">
    <text evidence="1">The sequence shown here is derived from an EMBL/GenBank/DDBJ whole genome shotgun (WGS) entry which is preliminary data.</text>
</comment>